<name>G7YC02_CLOSI</name>
<evidence type="ECO:0008006" key="3">
    <source>
        <dbReference type="Google" id="ProtNLM"/>
    </source>
</evidence>
<protein>
    <recommendedName>
        <fullName evidence="3">Endonuclease/exonuclease/phosphatase domain-containing protein</fullName>
    </recommendedName>
</protein>
<dbReference type="AlphaFoldDB" id="G7YC02"/>
<sequence>MPKGREAPCRCLSLVRSHQQGVFHESSARFQPTVSRLVLKNEQFGYEELTNSVIDWRLDITEFIPAPTPSKTGFGTLKALLQQPKSSDIVVIAGDLNAQVGRLSVSETQLRGRHGLDSIKVVTRPLTVCVDGLFVIWKSGEVTQSTFDPLNSLNISIMLSMEDKTDMTSSPQHRANGTLHKHIWTASCRCDIDGLFVIWKSGEVTQSTFDPLNSLNISIMLSMEDKTDMTSSPQHRANGTFASTFGQLRADVI</sequence>
<gene>
    <name evidence="1" type="ORF">CLF_104604</name>
</gene>
<evidence type="ECO:0000313" key="1">
    <source>
        <dbReference type="EMBL" id="GAA50486.1"/>
    </source>
</evidence>
<organism evidence="1 2">
    <name type="scientific">Clonorchis sinensis</name>
    <name type="common">Chinese liver fluke</name>
    <dbReference type="NCBI Taxonomy" id="79923"/>
    <lineage>
        <taxon>Eukaryota</taxon>
        <taxon>Metazoa</taxon>
        <taxon>Spiralia</taxon>
        <taxon>Lophotrochozoa</taxon>
        <taxon>Platyhelminthes</taxon>
        <taxon>Trematoda</taxon>
        <taxon>Digenea</taxon>
        <taxon>Opisthorchiida</taxon>
        <taxon>Opisthorchiata</taxon>
        <taxon>Opisthorchiidae</taxon>
        <taxon>Clonorchis</taxon>
    </lineage>
</organism>
<dbReference type="Proteomes" id="UP000008909">
    <property type="component" value="Unassembled WGS sequence"/>
</dbReference>
<accession>G7YC02</accession>
<evidence type="ECO:0000313" key="2">
    <source>
        <dbReference type="Proteomes" id="UP000008909"/>
    </source>
</evidence>
<dbReference type="EMBL" id="DF143050">
    <property type="protein sequence ID" value="GAA50486.1"/>
    <property type="molecule type" value="Genomic_DNA"/>
</dbReference>
<proteinExistence type="predicted"/>
<keyword evidence="2" id="KW-1185">Reference proteome</keyword>
<reference evidence="1" key="1">
    <citation type="journal article" date="2011" name="Genome Biol.">
        <title>The draft genome of the carcinogenic human liver fluke Clonorchis sinensis.</title>
        <authorList>
            <person name="Wang X."/>
            <person name="Chen W."/>
            <person name="Huang Y."/>
            <person name="Sun J."/>
            <person name="Men J."/>
            <person name="Liu H."/>
            <person name="Luo F."/>
            <person name="Guo L."/>
            <person name="Lv X."/>
            <person name="Deng C."/>
            <person name="Zhou C."/>
            <person name="Fan Y."/>
            <person name="Li X."/>
            <person name="Huang L."/>
            <person name="Hu Y."/>
            <person name="Liang C."/>
            <person name="Hu X."/>
            <person name="Xu J."/>
            <person name="Yu X."/>
        </authorList>
    </citation>
    <scope>NUCLEOTIDE SEQUENCE [LARGE SCALE GENOMIC DNA]</scope>
    <source>
        <strain evidence="1">Henan</strain>
    </source>
</reference>
<reference key="2">
    <citation type="submission" date="2011-10" db="EMBL/GenBank/DDBJ databases">
        <title>The genome and transcriptome sequence of Clonorchis sinensis provide insights into the carcinogenic liver fluke.</title>
        <authorList>
            <person name="Wang X."/>
            <person name="Huang Y."/>
            <person name="Chen W."/>
            <person name="Liu H."/>
            <person name="Guo L."/>
            <person name="Chen Y."/>
            <person name="Luo F."/>
            <person name="Zhou W."/>
            <person name="Sun J."/>
            <person name="Mao Q."/>
            <person name="Liang P."/>
            <person name="Zhou C."/>
            <person name="Tian Y."/>
            <person name="Men J."/>
            <person name="Lv X."/>
            <person name="Huang L."/>
            <person name="Zhou J."/>
            <person name="Hu Y."/>
            <person name="Li R."/>
            <person name="Zhang F."/>
            <person name="Lei H."/>
            <person name="Li X."/>
            <person name="Hu X."/>
            <person name="Liang C."/>
            <person name="Xu J."/>
            <person name="Wu Z."/>
            <person name="Yu X."/>
        </authorList>
    </citation>
    <scope>NUCLEOTIDE SEQUENCE</scope>
    <source>
        <strain>Henan</strain>
    </source>
</reference>